<organism evidence="2 3">
    <name type="scientific">Solanum verrucosum</name>
    <dbReference type="NCBI Taxonomy" id="315347"/>
    <lineage>
        <taxon>Eukaryota</taxon>
        <taxon>Viridiplantae</taxon>
        <taxon>Streptophyta</taxon>
        <taxon>Embryophyta</taxon>
        <taxon>Tracheophyta</taxon>
        <taxon>Spermatophyta</taxon>
        <taxon>Magnoliopsida</taxon>
        <taxon>eudicotyledons</taxon>
        <taxon>Gunneridae</taxon>
        <taxon>Pentapetalae</taxon>
        <taxon>asterids</taxon>
        <taxon>lamiids</taxon>
        <taxon>Solanales</taxon>
        <taxon>Solanaceae</taxon>
        <taxon>Solanoideae</taxon>
        <taxon>Solaneae</taxon>
        <taxon>Solanum</taxon>
    </lineage>
</organism>
<proteinExistence type="predicted"/>
<dbReference type="Proteomes" id="UP001234989">
    <property type="component" value="Chromosome 4"/>
</dbReference>
<evidence type="ECO:0000256" key="1">
    <source>
        <dbReference type="SAM" id="MobiDB-lite"/>
    </source>
</evidence>
<dbReference type="EMBL" id="CP133615">
    <property type="protein sequence ID" value="WMV25282.1"/>
    <property type="molecule type" value="Genomic_DNA"/>
</dbReference>
<reference evidence="2" key="1">
    <citation type="submission" date="2023-08" db="EMBL/GenBank/DDBJ databases">
        <title>A de novo genome assembly of Solanum verrucosum Schlechtendal, a Mexican diploid species geographically isolated from the other diploid A-genome species in potato relatives.</title>
        <authorList>
            <person name="Hosaka K."/>
        </authorList>
    </citation>
    <scope>NUCLEOTIDE SEQUENCE</scope>
    <source>
        <tissue evidence="2">Young leaves</tissue>
    </source>
</reference>
<dbReference type="AlphaFoldDB" id="A0AAF0TLS1"/>
<protein>
    <submittedName>
        <fullName evidence="2">Uncharacterized protein</fullName>
    </submittedName>
</protein>
<feature type="region of interest" description="Disordered" evidence="1">
    <location>
        <begin position="70"/>
        <end position="95"/>
    </location>
</feature>
<accession>A0AAF0TLS1</accession>
<feature type="region of interest" description="Disordered" evidence="1">
    <location>
        <begin position="19"/>
        <end position="55"/>
    </location>
</feature>
<evidence type="ECO:0000313" key="2">
    <source>
        <dbReference type="EMBL" id="WMV25282.1"/>
    </source>
</evidence>
<keyword evidence="3" id="KW-1185">Reference proteome</keyword>
<name>A0AAF0TLS1_SOLVR</name>
<sequence length="95" mass="9949">MFSDPNSFPICFSLTTESGRYKTGHAPSFASAPTPRNKGEYNGQKSKNCRAKPAQSQGTVAQEVAALDRAAPGGATSDTGGGANHLYAITSRQEQ</sequence>
<gene>
    <name evidence="2" type="ORF">MTR67_018667</name>
</gene>
<evidence type="ECO:0000313" key="3">
    <source>
        <dbReference type="Proteomes" id="UP001234989"/>
    </source>
</evidence>